<name>A0ABV1FBJ8_9FIRM</name>
<keyword evidence="2" id="KW-1133">Transmembrane helix</keyword>
<dbReference type="InterPro" id="IPR038174">
    <property type="entry name" value="Strep_pil_link_sf"/>
</dbReference>
<keyword evidence="2" id="KW-0472">Membrane</keyword>
<evidence type="ECO:0000256" key="3">
    <source>
        <dbReference type="SAM" id="SignalP"/>
    </source>
</evidence>
<dbReference type="InterPro" id="IPR031965">
    <property type="entry name" value="CBM26"/>
</dbReference>
<feature type="transmembrane region" description="Helical" evidence="2">
    <location>
        <begin position="1455"/>
        <end position="1477"/>
    </location>
</feature>
<organism evidence="6 7">
    <name type="scientific">Ruminococcoides intestinale</name>
    <dbReference type="NCBI Taxonomy" id="3133162"/>
    <lineage>
        <taxon>Bacteria</taxon>
        <taxon>Bacillati</taxon>
        <taxon>Bacillota</taxon>
        <taxon>Clostridia</taxon>
        <taxon>Eubacteriales</taxon>
        <taxon>Oscillospiraceae</taxon>
        <taxon>Ruminococcoides</taxon>
    </lineage>
</organism>
<dbReference type="RefSeq" id="WP_367286171.1">
    <property type="nucleotide sequence ID" value="NZ_JBBMEZ010000037.1"/>
</dbReference>
<dbReference type="Pfam" id="PF16738">
    <property type="entry name" value="CBM26"/>
    <property type="match status" value="1"/>
</dbReference>
<evidence type="ECO:0000313" key="7">
    <source>
        <dbReference type="Proteomes" id="UP001490816"/>
    </source>
</evidence>
<evidence type="ECO:0000313" key="6">
    <source>
        <dbReference type="EMBL" id="MEQ2470758.1"/>
    </source>
</evidence>
<feature type="region of interest" description="Disordered" evidence="1">
    <location>
        <begin position="902"/>
        <end position="924"/>
    </location>
</feature>
<keyword evidence="3" id="KW-0732">Signal</keyword>
<feature type="chain" id="PRO_5046356861" evidence="3">
    <location>
        <begin position="30"/>
        <end position="1490"/>
    </location>
</feature>
<evidence type="ECO:0000256" key="2">
    <source>
        <dbReference type="SAM" id="Phobius"/>
    </source>
</evidence>
<dbReference type="InterPro" id="IPR013783">
    <property type="entry name" value="Ig-like_fold"/>
</dbReference>
<evidence type="ECO:0000259" key="4">
    <source>
        <dbReference type="Pfam" id="PF16738"/>
    </source>
</evidence>
<evidence type="ECO:0000259" key="5">
    <source>
        <dbReference type="Pfam" id="PF24547"/>
    </source>
</evidence>
<dbReference type="Pfam" id="PF24547">
    <property type="entry name" value="DUF7601"/>
    <property type="match status" value="1"/>
</dbReference>
<dbReference type="EMBL" id="JBBMEZ010000037">
    <property type="protein sequence ID" value="MEQ2470758.1"/>
    <property type="molecule type" value="Genomic_DNA"/>
</dbReference>
<dbReference type="Gene3D" id="2.60.40.10">
    <property type="entry name" value="Immunoglobulins"/>
    <property type="match status" value="1"/>
</dbReference>
<feature type="domain" description="Starch-binding module 26" evidence="4">
    <location>
        <begin position="124"/>
        <end position="188"/>
    </location>
</feature>
<dbReference type="Gene3D" id="2.60.40.1140">
    <property type="entry name" value="Collagen-binding surface protein Cna, B-type domain"/>
    <property type="match status" value="1"/>
</dbReference>
<dbReference type="Proteomes" id="UP001490816">
    <property type="component" value="Unassembled WGS sequence"/>
</dbReference>
<keyword evidence="2" id="KW-0812">Transmembrane</keyword>
<accession>A0ABV1FBJ8</accession>
<proteinExistence type="predicted"/>
<evidence type="ECO:0000256" key="1">
    <source>
        <dbReference type="SAM" id="MobiDB-lite"/>
    </source>
</evidence>
<gene>
    <name evidence="6" type="ORF">WMO39_10555</name>
</gene>
<dbReference type="Gene3D" id="2.60.40.3050">
    <property type="match status" value="1"/>
</dbReference>
<dbReference type="InterPro" id="IPR055382">
    <property type="entry name" value="DUF7601"/>
</dbReference>
<reference evidence="6 7" key="1">
    <citation type="submission" date="2024-03" db="EMBL/GenBank/DDBJ databases">
        <title>Human intestinal bacterial collection.</title>
        <authorList>
            <person name="Pauvert C."/>
            <person name="Hitch T.C.A."/>
            <person name="Clavel T."/>
        </authorList>
    </citation>
    <scope>NUCLEOTIDE SEQUENCE [LARGE SCALE GENOMIC DNA]</scope>
    <source>
        <strain evidence="6 7">CLA-JM-H38</strain>
    </source>
</reference>
<keyword evidence="7" id="KW-1185">Reference proteome</keyword>
<feature type="domain" description="DUF7601" evidence="5">
    <location>
        <begin position="1011"/>
        <end position="1116"/>
    </location>
</feature>
<feature type="compositionally biased region" description="Polar residues" evidence="1">
    <location>
        <begin position="912"/>
        <end position="924"/>
    </location>
</feature>
<protein>
    <submittedName>
        <fullName evidence="6">Starch-binding protein</fullName>
    </submittedName>
</protein>
<feature type="signal peptide" evidence="3">
    <location>
        <begin position="1"/>
        <end position="29"/>
    </location>
</feature>
<sequence>MKLGKKLCRTVKKSFSLVLALTIMLSVCAVSGTLLNVFAATSSGQKIYINLTKNKEWKDFSSVTYRFADDDGTVLDTGTVSKNSSGVFEATAPSGATKIELSSGVNFTLPKTTVAKDFRRIYLYNSNNTYNEAYAYSWVNEDDFNAEWPGVAMTKTSSDSDYYYVDVKSSHKNVIFSNKGETQTSDLGINDSYSKDNALYDASKSQWTNPFIKTIDISGASGDTEFYLTTDGSFKESKYLSVEAPDKQSKATYKKVYVSNDDWKSLTKVYATFDYNDAYEGTVELTKDTKDTKVSGSVVFKGEIPAGALLRFHPNEHNLNGASSATSYPTDSGYDGSGYSDNTATYVKTARGEGWTKFSEIDNVNYGAVVENSFKDNPNIVGVDATYFDYWSDMEQANGYLQCQGNDKMYDYWYQFDNFNNYISKIALPHKSDWKYPLYFGNMYKGEEHKKTFTDHAGGLTNINDYDDNYYYAVNNANGMAWGNGNYNQSLQGLMYNRLDSKGDLQVINGVKAPYFDAEALSTATYNDKRVANVYKSSFPFRTTTDPDGVTTYEFTSKDATDNIYFTWDGLTPTKINYGAGEQFGVHDDLGKFGGTENGYGVFPFNNTQNTSTGKGTNYNLNYGFGVRLDIDFRVPKDGLLADNKPATFNFSGDDDLWVYIGEDSTGADAELALDLGGDHKEASGSINFNTMKATADDVFADYSPSSSSTKATVPDGEFWVKTGDYASFCLNVWQDKSVGKHNQDGYFVDPYETSDGFYKFKKADLGKNTEVNFCKWKNIGTGGKLTEDLTLSDLYGKMWNGDGTEYTAEVWLHPIIRKAVTKEINGGNKLDPNKTYHMVVFYMERGEAESNFSVNFTMTPANNDLKVTKALDTGDVVSEISDDLKANETFDYTIKENGNDTSGKGYKLTKSDGSTSTEPLSNSGLKLKDGYMADFDNSFKTGNKMKVNESTNSSKLTYTTNWELVNNRVGSTIDSGSTTNSEFKLVDDKDDSAYAQLQLNYTNSIVTAPLEISKDVVGEDGKTDYDTDQQFTFAIALDFDGDGSTYDYKTYPLEYQLKEKGASDYSSTAYRTPLDGSFTIKKGESIKLLNIPVGATYKITEKNVIGYVPYKVGDQPFDDGDSTFVGILAEAGNALNFINKVNPTNIAISVNKTLDGQAYSGSKFGYTLTGLGSMDTTKLDTDGKTFIKTNSAATVSAYSYTPDKNGKVEFKNLKLVTAGVYRFKITEALAEGENASDYKMDTNTWLAEIELSENGKVTAPKYIKVSSSAIKDKTDAELAGYFNDPTSVKENEAEFKNETTHGSATVNKKNQTGGNVSDTEFAVMKVSDKDIFTADDINTIINDASMKTHMVSKKTDSNGQAVFDNLTIFKDGQGEFTKTNGNVVWTDSSDNYISGTSTYQTYCLFEYKPSEGYTPNYTLSYFTLPVEGKYDVTYDYVDGAITMPQASGDGMNGYVVLGLSVAGLAVTMFTGYAIYYGKVRKKRRARCRK</sequence>
<comment type="caution">
    <text evidence="6">The sequence shown here is derived from an EMBL/GenBank/DDBJ whole genome shotgun (WGS) entry which is preliminary data.</text>
</comment>